<dbReference type="SMART" id="SM00044">
    <property type="entry name" value="CYCc"/>
    <property type="match status" value="1"/>
</dbReference>
<dbReference type="CDD" id="cd07302">
    <property type="entry name" value="CHD"/>
    <property type="match status" value="2"/>
</dbReference>
<dbReference type="OrthoDB" id="194468at2759"/>
<feature type="domain" description="Guanylate cyclase" evidence="4">
    <location>
        <begin position="362"/>
        <end position="439"/>
    </location>
</feature>
<dbReference type="EMBL" id="BEZZ01000005">
    <property type="protein sequence ID" value="GCC22024.1"/>
    <property type="molecule type" value="Genomic_DNA"/>
</dbReference>
<keyword evidence="6" id="KW-1185">Reference proteome</keyword>
<dbReference type="FunFam" id="3.30.70.1230:FF:000021">
    <property type="entry name" value="Adenylate cyclase type 10"/>
    <property type="match status" value="1"/>
</dbReference>
<comment type="caution">
    <text evidence="5">The sequence shown here is derived from an EMBL/GenBank/DDBJ whole genome shotgun (WGS) entry which is preliminary data.</text>
</comment>
<evidence type="ECO:0000313" key="5">
    <source>
        <dbReference type="EMBL" id="GCC22024.1"/>
    </source>
</evidence>
<dbReference type="Pfam" id="PF00211">
    <property type="entry name" value="Guanylate_cyc"/>
    <property type="match status" value="2"/>
</dbReference>
<keyword evidence="2" id="KW-0067">ATP-binding</keyword>
<dbReference type="GO" id="GO:0009190">
    <property type="term" value="P:cyclic nucleotide biosynthetic process"/>
    <property type="evidence" value="ECO:0007669"/>
    <property type="project" value="InterPro"/>
</dbReference>
<dbReference type="AlphaFoldDB" id="A0A401RV41"/>
<dbReference type="Gene3D" id="3.30.70.1230">
    <property type="entry name" value="Nucleotide cyclase"/>
    <property type="match status" value="2"/>
</dbReference>
<evidence type="ECO:0000256" key="3">
    <source>
        <dbReference type="ARBA" id="ARBA00023239"/>
    </source>
</evidence>
<evidence type="ECO:0000313" key="6">
    <source>
        <dbReference type="Proteomes" id="UP000287033"/>
    </source>
</evidence>
<feature type="domain" description="Guanylate cyclase" evidence="4">
    <location>
        <begin position="63"/>
        <end position="200"/>
    </location>
</feature>
<organism evidence="5 6">
    <name type="scientific">Chiloscyllium punctatum</name>
    <name type="common">Brownbanded bambooshark</name>
    <name type="synonym">Hemiscyllium punctatum</name>
    <dbReference type="NCBI Taxonomy" id="137246"/>
    <lineage>
        <taxon>Eukaryota</taxon>
        <taxon>Metazoa</taxon>
        <taxon>Chordata</taxon>
        <taxon>Craniata</taxon>
        <taxon>Vertebrata</taxon>
        <taxon>Chondrichthyes</taxon>
        <taxon>Elasmobranchii</taxon>
        <taxon>Galeomorphii</taxon>
        <taxon>Galeoidea</taxon>
        <taxon>Orectolobiformes</taxon>
        <taxon>Hemiscylliidae</taxon>
        <taxon>Chiloscyllium</taxon>
    </lineage>
</organism>
<protein>
    <recommendedName>
        <fullName evidence="4">Guanylate cyclase domain-containing protein</fullName>
    </recommendedName>
</protein>
<dbReference type="InterPro" id="IPR029787">
    <property type="entry name" value="Nucleotide_cyclase"/>
</dbReference>
<dbReference type="GO" id="GO:0005524">
    <property type="term" value="F:ATP binding"/>
    <property type="evidence" value="ECO:0007669"/>
    <property type="project" value="UniProtKB-KW"/>
</dbReference>
<keyword evidence="1" id="KW-0547">Nucleotide-binding</keyword>
<accession>A0A401RV41</accession>
<gene>
    <name evidence="5" type="ORF">chiPu_0000408</name>
</gene>
<dbReference type="GO" id="GO:0004016">
    <property type="term" value="F:adenylate cyclase activity"/>
    <property type="evidence" value="ECO:0007669"/>
    <property type="project" value="TreeGrafter"/>
</dbReference>
<sequence>MDYNPARHAVSFVRPLTRLRVGKQKTIFAGTYKICKLAANVPDLVVYEGVDRPIPDVEHFHGVLLFADISGFTSLTEIYTLNSKKGSGADHLTRTLNGYISEIVDHILRAGGDVVNYAGDAMLALWRERRKELSEILTLAVKCSLNIQDKCDNKETEVGVKLRVKIGISAGKLSKVVMGDEESRYYALIGRAVDEVRKAEGLASANTIILSPNAWELCDRENLVVEKIENERAVKVRYIKRDPHFSVEDYIKSFGTHLEYQEVGVSKKAIRKTSRLLPNAQLESVLRKYLLKTVLLKIDDAVPLDYLSEMRPATVVFVNLQFVENATMYHQCQSIQACCVGINNEFKLYRGRINKVFMFDKGCTFLCCFGLPGDKGEDECANALQSAHNVHEFCKKLRYVSVASIGISTGPLFCGVVGHPLRHEYTVIGRKVNLAARLMMHYPGVVSCDEETHYHAKMPASYFIELPKRSMKGVANPGTIYQYLSKKHQKILGKPRITVEKEEDYPLLGRDKEMKIFQKALKRFSSLKARRSADCCQVIMFEGMVGYGKSRLLAEIIHTSQAEGMRVIPFELGKMDITEPYYTIQTMMALLLQVNHCKSYVERERVLLTKITKHELIEDLCLLNELLFVKSVATDTGLLVIDQVQYIDTPSWELILQMRASLPLFMVMALRPFTVEKPPCQAAIMVMRSQRTLYVKLSGLDPSIIRPLACQILGVISIPRELETYSLSTT</sequence>
<dbReference type="InterPro" id="IPR001054">
    <property type="entry name" value="A/G_cyclase"/>
</dbReference>
<dbReference type="OMA" id="NEITHKE"/>
<dbReference type="STRING" id="137246.A0A401RV41"/>
<dbReference type="InterPro" id="IPR027417">
    <property type="entry name" value="P-loop_NTPase"/>
</dbReference>
<dbReference type="GO" id="GO:0005737">
    <property type="term" value="C:cytoplasm"/>
    <property type="evidence" value="ECO:0007669"/>
    <property type="project" value="TreeGrafter"/>
</dbReference>
<evidence type="ECO:0000259" key="4">
    <source>
        <dbReference type="PROSITE" id="PS50125"/>
    </source>
</evidence>
<dbReference type="PANTHER" id="PTHR16305:SF28">
    <property type="entry name" value="GUANYLATE CYCLASE DOMAIN-CONTAINING PROTEIN"/>
    <property type="match status" value="1"/>
</dbReference>
<name>A0A401RV41_CHIPU</name>
<dbReference type="Proteomes" id="UP000287033">
    <property type="component" value="Unassembled WGS sequence"/>
</dbReference>
<evidence type="ECO:0000256" key="1">
    <source>
        <dbReference type="ARBA" id="ARBA00022741"/>
    </source>
</evidence>
<dbReference type="SUPFAM" id="SSF55073">
    <property type="entry name" value="Nucleotide cyclase"/>
    <property type="match status" value="2"/>
</dbReference>
<reference evidence="5 6" key="1">
    <citation type="journal article" date="2018" name="Nat. Ecol. Evol.">
        <title>Shark genomes provide insights into elasmobranch evolution and the origin of vertebrates.</title>
        <authorList>
            <person name="Hara Y"/>
            <person name="Yamaguchi K"/>
            <person name="Onimaru K"/>
            <person name="Kadota M"/>
            <person name="Koyanagi M"/>
            <person name="Keeley SD"/>
            <person name="Tatsumi K"/>
            <person name="Tanaka K"/>
            <person name="Motone F"/>
            <person name="Kageyama Y"/>
            <person name="Nozu R"/>
            <person name="Adachi N"/>
            <person name="Nishimura O"/>
            <person name="Nakagawa R"/>
            <person name="Tanegashima C"/>
            <person name="Kiyatake I"/>
            <person name="Matsumoto R"/>
            <person name="Murakumo K"/>
            <person name="Nishida K"/>
            <person name="Terakita A"/>
            <person name="Kuratani S"/>
            <person name="Sato K"/>
            <person name="Hyodo S Kuraku.S."/>
        </authorList>
    </citation>
    <scope>NUCLEOTIDE SEQUENCE [LARGE SCALE GENOMIC DNA]</scope>
</reference>
<dbReference type="PROSITE" id="PS50125">
    <property type="entry name" value="GUANYLATE_CYCLASE_2"/>
    <property type="match status" value="2"/>
</dbReference>
<dbReference type="PANTHER" id="PTHR16305">
    <property type="entry name" value="TESTICULAR SOLUBLE ADENYLYL CYCLASE"/>
    <property type="match status" value="1"/>
</dbReference>
<keyword evidence="3" id="KW-0456">Lyase</keyword>
<dbReference type="FunFam" id="3.30.70.1230:FF:000017">
    <property type="entry name" value="Adenylate cyclase type 10"/>
    <property type="match status" value="1"/>
</dbReference>
<dbReference type="SUPFAM" id="SSF52540">
    <property type="entry name" value="P-loop containing nucleoside triphosphate hydrolases"/>
    <property type="match status" value="1"/>
</dbReference>
<proteinExistence type="predicted"/>
<dbReference type="GO" id="GO:0035556">
    <property type="term" value="P:intracellular signal transduction"/>
    <property type="evidence" value="ECO:0007669"/>
    <property type="project" value="InterPro"/>
</dbReference>
<evidence type="ECO:0000256" key="2">
    <source>
        <dbReference type="ARBA" id="ARBA00022840"/>
    </source>
</evidence>